<name>A0A556AC81_9BURK</name>
<gene>
    <name evidence="1" type="ORF">FOZ76_22045</name>
</gene>
<proteinExistence type="predicted"/>
<keyword evidence="2" id="KW-1185">Reference proteome</keyword>
<dbReference type="Proteomes" id="UP000318405">
    <property type="component" value="Unassembled WGS sequence"/>
</dbReference>
<dbReference type="EMBL" id="VLTJ01000039">
    <property type="protein sequence ID" value="TSH90495.1"/>
    <property type="molecule type" value="Genomic_DNA"/>
</dbReference>
<dbReference type="RefSeq" id="WP_143950412.1">
    <property type="nucleotide sequence ID" value="NZ_BAABMB010000003.1"/>
</dbReference>
<accession>A0A556AC81</accession>
<reference evidence="1 2" key="1">
    <citation type="submission" date="2019-07" db="EMBL/GenBank/DDBJ databases">
        <title>Qingshengfaniella alkalisoli gen. nov., sp. nov., isolated from saline soil.</title>
        <authorList>
            <person name="Xu L."/>
            <person name="Huang X.-X."/>
            <person name="Sun J.-Q."/>
        </authorList>
    </citation>
    <scope>NUCLEOTIDE SEQUENCE [LARGE SCALE GENOMIC DNA]</scope>
    <source>
        <strain evidence="1 2">DSM 27279</strain>
    </source>
</reference>
<organism evidence="1 2">
    <name type="scientific">Verticiella sediminum</name>
    <dbReference type="NCBI Taxonomy" id="1247510"/>
    <lineage>
        <taxon>Bacteria</taxon>
        <taxon>Pseudomonadati</taxon>
        <taxon>Pseudomonadota</taxon>
        <taxon>Betaproteobacteria</taxon>
        <taxon>Burkholderiales</taxon>
        <taxon>Alcaligenaceae</taxon>
        <taxon>Verticiella</taxon>
    </lineage>
</organism>
<sequence>MNIDHTPHHLAPGYYWYSLDGDPYCILHVHEHGTASLMGTSDEMSAEDLAAFIARGCKIVRIEPPAPDGL</sequence>
<evidence type="ECO:0000313" key="2">
    <source>
        <dbReference type="Proteomes" id="UP000318405"/>
    </source>
</evidence>
<comment type="caution">
    <text evidence="1">The sequence shown here is derived from an EMBL/GenBank/DDBJ whole genome shotgun (WGS) entry which is preliminary data.</text>
</comment>
<dbReference type="OrthoDB" id="8657777at2"/>
<protein>
    <submittedName>
        <fullName evidence="1">Uncharacterized protein</fullName>
    </submittedName>
</protein>
<dbReference type="AlphaFoldDB" id="A0A556AC81"/>
<evidence type="ECO:0000313" key="1">
    <source>
        <dbReference type="EMBL" id="TSH90495.1"/>
    </source>
</evidence>